<gene>
    <name evidence="1" type="ORF">ACFSR1_14850</name>
</gene>
<reference evidence="2" key="1">
    <citation type="journal article" date="2019" name="Int. J. Syst. Evol. Microbiol.">
        <title>The Global Catalogue of Microorganisms (GCM) 10K type strain sequencing project: providing services to taxonomists for standard genome sequencing and annotation.</title>
        <authorList>
            <consortium name="The Broad Institute Genomics Platform"/>
            <consortium name="The Broad Institute Genome Sequencing Center for Infectious Disease"/>
            <person name="Wu L."/>
            <person name="Ma J."/>
        </authorList>
    </citation>
    <scope>NUCLEOTIDE SEQUENCE [LARGE SCALE GENOMIC DNA]</scope>
    <source>
        <strain evidence="2">KCTC 52274</strain>
    </source>
</reference>
<protein>
    <submittedName>
        <fullName evidence="1">Uncharacterized protein</fullName>
    </submittedName>
</protein>
<dbReference type="EMBL" id="JBHULE010000019">
    <property type="protein sequence ID" value="MFD2563957.1"/>
    <property type="molecule type" value="Genomic_DNA"/>
</dbReference>
<evidence type="ECO:0000313" key="2">
    <source>
        <dbReference type="Proteomes" id="UP001597319"/>
    </source>
</evidence>
<comment type="caution">
    <text evidence="1">The sequence shown here is derived from an EMBL/GenBank/DDBJ whole genome shotgun (WGS) entry which is preliminary data.</text>
</comment>
<name>A0ABW5LHV1_9FLAO</name>
<dbReference type="Proteomes" id="UP001597319">
    <property type="component" value="Unassembled WGS sequence"/>
</dbReference>
<proteinExistence type="predicted"/>
<sequence length="118" mass="13754">MSSYLNIVSVDQLMEQVSESDLYPQLITQLQKDLNRAGIDYEVNQNANPKELFVEIEQLLLEKLNNAFNDFLNLLYAVDVSERDIKNCQSDESTVIAKYATFLILKREWQKVCFRNTL</sequence>
<organism evidence="1 2">
    <name type="scientific">Aquimarina rubra</name>
    <dbReference type="NCBI Taxonomy" id="1920033"/>
    <lineage>
        <taxon>Bacteria</taxon>
        <taxon>Pseudomonadati</taxon>
        <taxon>Bacteroidota</taxon>
        <taxon>Flavobacteriia</taxon>
        <taxon>Flavobacteriales</taxon>
        <taxon>Flavobacteriaceae</taxon>
        <taxon>Aquimarina</taxon>
    </lineage>
</organism>
<keyword evidence="2" id="KW-1185">Reference proteome</keyword>
<dbReference type="RefSeq" id="WP_378293810.1">
    <property type="nucleotide sequence ID" value="NZ_JBHULE010000019.1"/>
</dbReference>
<evidence type="ECO:0000313" key="1">
    <source>
        <dbReference type="EMBL" id="MFD2563957.1"/>
    </source>
</evidence>
<accession>A0ABW5LHV1</accession>